<evidence type="ECO:0000259" key="6">
    <source>
        <dbReference type="PROSITE" id="PS50045"/>
    </source>
</evidence>
<evidence type="ECO:0000256" key="4">
    <source>
        <dbReference type="ARBA" id="ARBA00023125"/>
    </source>
</evidence>
<keyword evidence="8" id="KW-1185">Reference proteome</keyword>
<dbReference type="InterPro" id="IPR002197">
    <property type="entry name" value="HTH_Fis"/>
</dbReference>
<dbReference type="InterPro" id="IPR009057">
    <property type="entry name" value="Homeodomain-like_sf"/>
</dbReference>
<keyword evidence="3" id="KW-0805">Transcription regulation</keyword>
<gene>
    <name evidence="7" type="ORF">SAMN02745221_00984</name>
</gene>
<dbReference type="PANTHER" id="PTHR32071:SF57">
    <property type="entry name" value="C4-DICARBOXYLATE TRANSPORT TRANSCRIPTIONAL REGULATORY PROTEIN DCTD"/>
    <property type="match status" value="1"/>
</dbReference>
<dbReference type="Proteomes" id="UP000242329">
    <property type="component" value="Unassembled WGS sequence"/>
</dbReference>
<dbReference type="InterPro" id="IPR025662">
    <property type="entry name" value="Sigma_54_int_dom_ATP-bd_1"/>
</dbReference>
<evidence type="ECO:0000256" key="2">
    <source>
        <dbReference type="ARBA" id="ARBA00022840"/>
    </source>
</evidence>
<dbReference type="PROSITE" id="PS00676">
    <property type="entry name" value="SIGMA54_INTERACT_2"/>
    <property type="match status" value="1"/>
</dbReference>
<reference evidence="8" key="1">
    <citation type="submission" date="2016-11" db="EMBL/GenBank/DDBJ databases">
        <authorList>
            <person name="Varghese N."/>
            <person name="Submissions S."/>
        </authorList>
    </citation>
    <scope>NUCLEOTIDE SEQUENCE [LARGE SCALE GENOMIC DNA]</scope>
    <source>
        <strain evidence="8">DSM 11003</strain>
    </source>
</reference>
<dbReference type="Pfam" id="PF01590">
    <property type="entry name" value="GAF"/>
    <property type="match status" value="1"/>
</dbReference>
<name>A0A1M5MP06_9FIRM</name>
<dbReference type="GO" id="GO:0006355">
    <property type="term" value="P:regulation of DNA-templated transcription"/>
    <property type="evidence" value="ECO:0007669"/>
    <property type="project" value="InterPro"/>
</dbReference>
<keyword evidence="5" id="KW-0804">Transcription</keyword>
<dbReference type="STRING" id="1123382.SAMN02745221_00984"/>
<dbReference type="FunFam" id="3.40.50.300:FF:000006">
    <property type="entry name" value="DNA-binding transcriptional regulator NtrC"/>
    <property type="match status" value="1"/>
</dbReference>
<dbReference type="GO" id="GO:0005524">
    <property type="term" value="F:ATP binding"/>
    <property type="evidence" value="ECO:0007669"/>
    <property type="project" value="UniProtKB-KW"/>
</dbReference>
<dbReference type="InterPro" id="IPR035965">
    <property type="entry name" value="PAS-like_dom_sf"/>
</dbReference>
<dbReference type="OrthoDB" id="9803970at2"/>
<dbReference type="SUPFAM" id="SSF55781">
    <property type="entry name" value="GAF domain-like"/>
    <property type="match status" value="1"/>
</dbReference>
<dbReference type="InterPro" id="IPR003593">
    <property type="entry name" value="AAA+_ATPase"/>
</dbReference>
<dbReference type="PROSITE" id="PS50045">
    <property type="entry name" value="SIGMA54_INTERACT_4"/>
    <property type="match status" value="1"/>
</dbReference>
<dbReference type="InterPro" id="IPR002078">
    <property type="entry name" value="Sigma_54_int"/>
</dbReference>
<keyword evidence="1" id="KW-0547">Nucleotide-binding</keyword>
<dbReference type="SMART" id="SM00091">
    <property type="entry name" value="PAS"/>
    <property type="match status" value="1"/>
</dbReference>
<dbReference type="CDD" id="cd00009">
    <property type="entry name" value="AAA"/>
    <property type="match status" value="1"/>
</dbReference>
<dbReference type="CDD" id="cd00130">
    <property type="entry name" value="PAS"/>
    <property type="match status" value="1"/>
</dbReference>
<dbReference type="InterPro" id="IPR027417">
    <property type="entry name" value="P-loop_NTPase"/>
</dbReference>
<dbReference type="PRINTS" id="PR01590">
    <property type="entry name" value="HTHFIS"/>
</dbReference>
<dbReference type="EMBL" id="FQWY01000012">
    <property type="protein sequence ID" value="SHG79038.1"/>
    <property type="molecule type" value="Genomic_DNA"/>
</dbReference>
<dbReference type="SUPFAM" id="SSF52540">
    <property type="entry name" value="P-loop containing nucleoside triphosphate hydrolases"/>
    <property type="match status" value="1"/>
</dbReference>
<dbReference type="Pfam" id="PF25601">
    <property type="entry name" value="AAA_lid_14"/>
    <property type="match status" value="1"/>
</dbReference>
<dbReference type="InterPro" id="IPR013767">
    <property type="entry name" value="PAS_fold"/>
</dbReference>
<keyword evidence="2" id="KW-0067">ATP-binding</keyword>
<dbReference type="Pfam" id="PF02954">
    <property type="entry name" value="HTH_8"/>
    <property type="match status" value="1"/>
</dbReference>
<dbReference type="Gene3D" id="3.30.450.40">
    <property type="match status" value="1"/>
</dbReference>
<dbReference type="Gene3D" id="1.10.8.60">
    <property type="match status" value="1"/>
</dbReference>
<evidence type="ECO:0000256" key="5">
    <source>
        <dbReference type="ARBA" id="ARBA00023163"/>
    </source>
</evidence>
<proteinExistence type="predicted"/>
<dbReference type="PROSITE" id="PS00675">
    <property type="entry name" value="SIGMA54_INTERACT_1"/>
    <property type="match status" value="1"/>
</dbReference>
<dbReference type="Gene3D" id="3.40.50.300">
    <property type="entry name" value="P-loop containing nucleotide triphosphate hydrolases"/>
    <property type="match status" value="1"/>
</dbReference>
<dbReference type="PROSITE" id="PS00688">
    <property type="entry name" value="SIGMA54_INTERACT_3"/>
    <property type="match status" value="1"/>
</dbReference>
<feature type="domain" description="Sigma-54 factor interaction" evidence="6">
    <location>
        <begin position="342"/>
        <end position="572"/>
    </location>
</feature>
<dbReference type="InterPro" id="IPR025943">
    <property type="entry name" value="Sigma_54_int_dom_ATP-bd_2"/>
</dbReference>
<dbReference type="GO" id="GO:0043565">
    <property type="term" value="F:sequence-specific DNA binding"/>
    <property type="evidence" value="ECO:0007669"/>
    <property type="project" value="InterPro"/>
</dbReference>
<dbReference type="InterPro" id="IPR003018">
    <property type="entry name" value="GAF"/>
</dbReference>
<dbReference type="RefSeq" id="WP_073090872.1">
    <property type="nucleotide sequence ID" value="NZ_FQWY01000012.1"/>
</dbReference>
<accession>A0A1M5MP06</accession>
<dbReference type="Gene3D" id="1.10.10.60">
    <property type="entry name" value="Homeodomain-like"/>
    <property type="match status" value="1"/>
</dbReference>
<evidence type="ECO:0000256" key="1">
    <source>
        <dbReference type="ARBA" id="ARBA00022741"/>
    </source>
</evidence>
<keyword evidence="4" id="KW-0238">DNA-binding</keyword>
<dbReference type="SMART" id="SM00382">
    <property type="entry name" value="AAA"/>
    <property type="match status" value="1"/>
</dbReference>
<protein>
    <submittedName>
        <fullName evidence="7">Transcriptional regulator of acetoin/glycerol metabolism</fullName>
    </submittedName>
</protein>
<sequence>MEEVRKAWENFILTGQLDVAKVRKEIGESWLRCYKNKVDPVSEHTLPLISREKIESIKKKKAGLLKLAVPLMQKLYALVAGSGFIVVLTDENGYILEALGDSDIISKIDELLVPGTCWAEEFAGTNAIGTVIKMGKPLQVSGPEHYCSFLHGWTCSGAPIRGENGELIGVLDISGPSALTHIHTLGMVVATAEAIMSNMRIEKKNWELKVVNKQMQDVFINMSDGVIFLERDGRIGHANPAAEKIFKKGSSALKGSFIGDLITFPREVADALEKGEMREHSDIEVTVKNSHEDINCIASTIMVRNEKGEITGTLMIINPVKRIKKLVNRFSGAHATFSFEDIIGKDPRFLEAVKIARMAANTNSNILLQGESGTGKELFAQAIHNASSRCNEPFIAVNCGAIPRELLGSELFGYVEGAFTGACKGGRPGKFELASGGTLFLDEIGEMPLGKQVALLRAIQEKEITRLGDDKVIPVDVRIICATNKDLYQEVMKGNFRQDLYYRLNVISIILPPLRERIADIPLLFYHFLEDMSKKIGIKVPEVDKEVFAYLSSYSWPGNVRELHNVVERILNITGGERITVSHLPEEITGFPLERKIGKTMGTLYDLKPMLSVEQERQRHKRNREGEEYRVLLSLLAKHGGNITRVAQEMQVSRNTVYRKLKKYGILL</sequence>
<dbReference type="Gene3D" id="3.30.450.20">
    <property type="entry name" value="PAS domain"/>
    <property type="match status" value="1"/>
</dbReference>
<dbReference type="SUPFAM" id="SSF46689">
    <property type="entry name" value="Homeodomain-like"/>
    <property type="match status" value="1"/>
</dbReference>
<dbReference type="InterPro" id="IPR058031">
    <property type="entry name" value="AAA_lid_NorR"/>
</dbReference>
<organism evidence="7 8">
    <name type="scientific">Thermosyntropha lipolytica DSM 11003</name>
    <dbReference type="NCBI Taxonomy" id="1123382"/>
    <lineage>
        <taxon>Bacteria</taxon>
        <taxon>Bacillati</taxon>
        <taxon>Bacillota</taxon>
        <taxon>Clostridia</taxon>
        <taxon>Eubacteriales</taxon>
        <taxon>Syntrophomonadaceae</taxon>
        <taxon>Thermosyntropha</taxon>
    </lineage>
</organism>
<dbReference type="PANTHER" id="PTHR32071">
    <property type="entry name" value="TRANSCRIPTIONAL REGULATORY PROTEIN"/>
    <property type="match status" value="1"/>
</dbReference>
<dbReference type="Pfam" id="PF00158">
    <property type="entry name" value="Sigma54_activat"/>
    <property type="match status" value="1"/>
</dbReference>
<evidence type="ECO:0000313" key="8">
    <source>
        <dbReference type="Proteomes" id="UP000242329"/>
    </source>
</evidence>
<evidence type="ECO:0000256" key="3">
    <source>
        <dbReference type="ARBA" id="ARBA00023015"/>
    </source>
</evidence>
<dbReference type="InterPro" id="IPR000014">
    <property type="entry name" value="PAS"/>
</dbReference>
<dbReference type="InterPro" id="IPR025944">
    <property type="entry name" value="Sigma_54_int_dom_CS"/>
</dbReference>
<dbReference type="AlphaFoldDB" id="A0A1M5MP06"/>
<dbReference type="Pfam" id="PF00989">
    <property type="entry name" value="PAS"/>
    <property type="match status" value="1"/>
</dbReference>
<evidence type="ECO:0000313" key="7">
    <source>
        <dbReference type="EMBL" id="SHG79038.1"/>
    </source>
</evidence>
<dbReference type="SUPFAM" id="SSF55785">
    <property type="entry name" value="PYP-like sensor domain (PAS domain)"/>
    <property type="match status" value="1"/>
</dbReference>
<dbReference type="InterPro" id="IPR029016">
    <property type="entry name" value="GAF-like_dom_sf"/>
</dbReference>